<name>A0ABU6WTZ7_9FABA</name>
<accession>A0ABU6WTZ7</accession>
<gene>
    <name evidence="2" type="ORF">PIB30_095597</name>
</gene>
<evidence type="ECO:0000313" key="3">
    <source>
        <dbReference type="Proteomes" id="UP001341840"/>
    </source>
</evidence>
<protein>
    <submittedName>
        <fullName evidence="2">Uncharacterized protein</fullName>
    </submittedName>
</protein>
<dbReference type="Proteomes" id="UP001341840">
    <property type="component" value="Unassembled WGS sequence"/>
</dbReference>
<feature type="region of interest" description="Disordered" evidence="1">
    <location>
        <begin position="18"/>
        <end position="37"/>
    </location>
</feature>
<dbReference type="EMBL" id="JASCZI010183441">
    <property type="protein sequence ID" value="MED6189391.1"/>
    <property type="molecule type" value="Genomic_DNA"/>
</dbReference>
<sequence>MTPPVPQGQHEAQLFNQCRVPDQRDTSPAPVTHPSPTAHSICLVLRPYHAVLGSQLPRQCRPHLPQHWFHRASTLPNGTTHKLKKEKRIGFKREGR</sequence>
<evidence type="ECO:0000313" key="2">
    <source>
        <dbReference type="EMBL" id="MED6189391.1"/>
    </source>
</evidence>
<evidence type="ECO:0000256" key="1">
    <source>
        <dbReference type="SAM" id="MobiDB-lite"/>
    </source>
</evidence>
<reference evidence="2 3" key="1">
    <citation type="journal article" date="2023" name="Plants (Basel)">
        <title>Bridging the Gap: Combining Genomics and Transcriptomics Approaches to Understand Stylosanthes scabra, an Orphan Legume from the Brazilian Caatinga.</title>
        <authorList>
            <person name="Ferreira-Neto J.R.C."/>
            <person name="da Silva M.D."/>
            <person name="Binneck E."/>
            <person name="de Melo N.F."/>
            <person name="da Silva R.H."/>
            <person name="de Melo A.L.T.M."/>
            <person name="Pandolfi V."/>
            <person name="Bustamante F.O."/>
            <person name="Brasileiro-Vidal A.C."/>
            <person name="Benko-Iseppon A.M."/>
        </authorList>
    </citation>
    <scope>NUCLEOTIDE SEQUENCE [LARGE SCALE GENOMIC DNA]</scope>
    <source>
        <tissue evidence="2">Leaves</tissue>
    </source>
</reference>
<comment type="caution">
    <text evidence="2">The sequence shown here is derived from an EMBL/GenBank/DDBJ whole genome shotgun (WGS) entry which is preliminary data.</text>
</comment>
<proteinExistence type="predicted"/>
<feature type="region of interest" description="Disordered" evidence="1">
    <location>
        <begin position="71"/>
        <end position="96"/>
    </location>
</feature>
<organism evidence="2 3">
    <name type="scientific">Stylosanthes scabra</name>
    <dbReference type="NCBI Taxonomy" id="79078"/>
    <lineage>
        <taxon>Eukaryota</taxon>
        <taxon>Viridiplantae</taxon>
        <taxon>Streptophyta</taxon>
        <taxon>Embryophyta</taxon>
        <taxon>Tracheophyta</taxon>
        <taxon>Spermatophyta</taxon>
        <taxon>Magnoliopsida</taxon>
        <taxon>eudicotyledons</taxon>
        <taxon>Gunneridae</taxon>
        <taxon>Pentapetalae</taxon>
        <taxon>rosids</taxon>
        <taxon>fabids</taxon>
        <taxon>Fabales</taxon>
        <taxon>Fabaceae</taxon>
        <taxon>Papilionoideae</taxon>
        <taxon>50 kb inversion clade</taxon>
        <taxon>dalbergioids sensu lato</taxon>
        <taxon>Dalbergieae</taxon>
        <taxon>Pterocarpus clade</taxon>
        <taxon>Stylosanthes</taxon>
    </lineage>
</organism>
<keyword evidence="3" id="KW-1185">Reference proteome</keyword>